<dbReference type="KEGG" id="aplc:110978525"/>
<dbReference type="GO" id="GO:0005739">
    <property type="term" value="C:mitochondrion"/>
    <property type="evidence" value="ECO:0007669"/>
    <property type="project" value="TreeGrafter"/>
</dbReference>
<organism evidence="13 14">
    <name type="scientific">Acanthaster planci</name>
    <name type="common">Crown-of-thorns starfish</name>
    <dbReference type="NCBI Taxonomy" id="133434"/>
    <lineage>
        <taxon>Eukaryota</taxon>
        <taxon>Metazoa</taxon>
        <taxon>Echinodermata</taxon>
        <taxon>Eleutherozoa</taxon>
        <taxon>Asterozoa</taxon>
        <taxon>Asteroidea</taxon>
        <taxon>Valvatacea</taxon>
        <taxon>Valvatida</taxon>
        <taxon>Acanthasteridae</taxon>
        <taxon>Acanthaster</taxon>
    </lineage>
</organism>
<evidence type="ECO:0000313" key="14">
    <source>
        <dbReference type="RefSeq" id="XP_022089279.1"/>
    </source>
</evidence>
<dbReference type="InterPro" id="IPR038492">
    <property type="entry name" value="GBBH-like_N_sf"/>
</dbReference>
<evidence type="ECO:0000259" key="11">
    <source>
        <dbReference type="Pfam" id="PF02668"/>
    </source>
</evidence>
<dbReference type="OrthoDB" id="406634at2759"/>
<comment type="pathway">
    <text evidence="3">Amine and polyamine biosynthesis; carnitine biosynthesis.</text>
</comment>
<evidence type="ECO:0000256" key="1">
    <source>
        <dbReference type="ARBA" id="ARBA00001954"/>
    </source>
</evidence>
<comment type="similarity">
    <text evidence="4">Belongs to the gamma-BBH/TMLD family.</text>
</comment>
<gene>
    <name evidence="14" type="primary">LOC110978525</name>
</gene>
<evidence type="ECO:0000256" key="9">
    <source>
        <dbReference type="ARBA" id="ARBA00023004"/>
    </source>
</evidence>
<dbReference type="AlphaFoldDB" id="A0A8B7Y7S9"/>
<comment type="cofactor">
    <cofactor evidence="1">
        <name>Fe(2+)</name>
        <dbReference type="ChEBI" id="CHEBI:29033"/>
    </cofactor>
</comment>
<dbReference type="PANTHER" id="PTHR10696:SF33">
    <property type="entry name" value="GAMMA-BUTYROBETAINE DIOXYGENASE"/>
    <property type="match status" value="1"/>
</dbReference>
<keyword evidence="9" id="KW-0408">Iron</keyword>
<evidence type="ECO:0000256" key="8">
    <source>
        <dbReference type="ARBA" id="ARBA00023002"/>
    </source>
</evidence>
<dbReference type="CDD" id="cd00250">
    <property type="entry name" value="CAS_like"/>
    <property type="match status" value="1"/>
</dbReference>
<evidence type="ECO:0000256" key="5">
    <source>
        <dbReference type="ARBA" id="ARBA00022723"/>
    </source>
</evidence>
<dbReference type="FunFam" id="3.30.2020.30:FF:000002">
    <property type="entry name" value="Putative gamma-butyrobetaine dioxygenase"/>
    <property type="match status" value="1"/>
</dbReference>
<dbReference type="RefSeq" id="XP_022089279.1">
    <property type="nucleotide sequence ID" value="XM_022233587.1"/>
</dbReference>
<dbReference type="InterPro" id="IPR003819">
    <property type="entry name" value="TauD/TfdA-like"/>
</dbReference>
<evidence type="ECO:0000256" key="7">
    <source>
        <dbReference type="ARBA" id="ARBA00022964"/>
    </source>
</evidence>
<evidence type="ECO:0000256" key="4">
    <source>
        <dbReference type="ARBA" id="ARBA00008654"/>
    </source>
</evidence>
<keyword evidence="6" id="KW-0124">Carnitine biosynthesis</keyword>
<dbReference type="Gene3D" id="3.60.130.10">
    <property type="entry name" value="Clavaminate synthase-like"/>
    <property type="match status" value="1"/>
</dbReference>
<evidence type="ECO:0000256" key="2">
    <source>
        <dbReference type="ARBA" id="ARBA00001961"/>
    </source>
</evidence>
<keyword evidence="10" id="KW-0732">Signal</keyword>
<feature type="domain" description="Gamma-butyrobetaine hydroxylase-like N-terminal" evidence="12">
    <location>
        <begin position="152"/>
        <end position="238"/>
    </location>
</feature>
<feature type="chain" id="PRO_5034690169" evidence="10">
    <location>
        <begin position="19"/>
        <end position="532"/>
    </location>
</feature>
<dbReference type="GO" id="GO:0045329">
    <property type="term" value="P:carnitine biosynthetic process"/>
    <property type="evidence" value="ECO:0007669"/>
    <property type="project" value="UniProtKB-UniPathway"/>
</dbReference>
<dbReference type="Proteomes" id="UP000694845">
    <property type="component" value="Unplaced"/>
</dbReference>
<evidence type="ECO:0000256" key="6">
    <source>
        <dbReference type="ARBA" id="ARBA00022873"/>
    </source>
</evidence>
<dbReference type="GO" id="GO:0046872">
    <property type="term" value="F:metal ion binding"/>
    <property type="evidence" value="ECO:0007669"/>
    <property type="project" value="UniProtKB-KW"/>
</dbReference>
<dbReference type="InterPro" id="IPR010376">
    <property type="entry name" value="GBBH-like_N"/>
</dbReference>
<keyword evidence="13" id="KW-1185">Reference proteome</keyword>
<dbReference type="InterPro" id="IPR042098">
    <property type="entry name" value="TauD-like_sf"/>
</dbReference>
<dbReference type="InterPro" id="IPR050411">
    <property type="entry name" value="AlphaKG_dependent_hydroxylases"/>
</dbReference>
<dbReference type="Gene3D" id="3.30.2020.30">
    <property type="match status" value="1"/>
</dbReference>
<dbReference type="FunFam" id="3.60.130.10:FF:000001">
    <property type="entry name" value="Trimethyllysine dioxygenase, mitochondrial"/>
    <property type="match status" value="1"/>
</dbReference>
<evidence type="ECO:0000259" key="12">
    <source>
        <dbReference type="Pfam" id="PF06155"/>
    </source>
</evidence>
<dbReference type="GO" id="GO:0008336">
    <property type="term" value="F:gamma-butyrobetaine dioxygenase activity"/>
    <property type="evidence" value="ECO:0007669"/>
    <property type="project" value="TreeGrafter"/>
</dbReference>
<dbReference type="Pfam" id="PF06155">
    <property type="entry name" value="GBBH-like_N"/>
    <property type="match status" value="1"/>
</dbReference>
<dbReference type="UniPathway" id="UPA00118"/>
<dbReference type="SUPFAM" id="SSF51197">
    <property type="entry name" value="Clavaminate synthase-like"/>
    <property type="match status" value="1"/>
</dbReference>
<evidence type="ECO:0000313" key="13">
    <source>
        <dbReference type="Proteomes" id="UP000694845"/>
    </source>
</evidence>
<keyword evidence="7" id="KW-0223">Dioxygenase</keyword>
<sequence length="532" mass="60388">MYNLAVVLLLCNRTLISGQSDIRLYGDGPGLYCTTDLCTLHAFWIFFFSQTKMASTFVGGTLARFFSRVQIKHRRVFSMFDLTRSTLPKENAGQPPFFCHSFYQQETLSKASAKLYCTQSSQFFTVPPQPLTCEAAPADPGKNGCKILTNVEVDTKKKQLLVSWEGGAESQTFPFVWLRDHCHCPECFHPAALSRLPSAQVVNADVAAESAEISADGRKLSVQWDDDHQSQFSTDWLRFYRFEESGDDQLLDPKLSFWGASATPHFSDFGELLADDRALYVWLVELVIRGMAVVRESPAEVGQLQKLAKRVAYLQPTCFGNTFQVKNKYGTTNIGYTTGALKLHNDLTYYLRQPGIIMLHCIEQAEGEGGENLISDGFKVAMDLKEIDPEAFRLLTTYSFEYSDKGIDCFGRYYTHTRRPVIKLNERGNIETIAISNHSRDPMLRVPVDQVLPIYRALEKYFKMLQQPENMFKYKMKKGDILSLNNWRVLHGRSSFQLTEAGGRHVEGGYLDWDEVNSRLRVLTIQFGNKSG</sequence>
<keyword evidence="5" id="KW-0479">Metal-binding</keyword>
<proteinExistence type="inferred from homology"/>
<evidence type="ECO:0000256" key="10">
    <source>
        <dbReference type="SAM" id="SignalP"/>
    </source>
</evidence>
<feature type="signal peptide" evidence="10">
    <location>
        <begin position="1"/>
        <end position="18"/>
    </location>
</feature>
<reference evidence="14" key="1">
    <citation type="submission" date="2025-08" db="UniProtKB">
        <authorList>
            <consortium name="RefSeq"/>
        </authorList>
    </citation>
    <scope>IDENTIFICATION</scope>
</reference>
<dbReference type="PANTHER" id="PTHR10696">
    <property type="entry name" value="GAMMA-BUTYROBETAINE HYDROXYLASE-RELATED"/>
    <property type="match status" value="1"/>
</dbReference>
<name>A0A8B7Y7S9_ACAPL</name>
<protein>
    <submittedName>
        <fullName evidence="14">Gamma-butyrobetaine dioxygenase-like isoform X1</fullName>
    </submittedName>
</protein>
<feature type="domain" description="TauD/TfdA-like" evidence="11">
    <location>
        <begin position="268"/>
        <end position="510"/>
    </location>
</feature>
<accession>A0A8B7Y7S9</accession>
<dbReference type="Pfam" id="PF02668">
    <property type="entry name" value="TauD"/>
    <property type="match status" value="1"/>
</dbReference>
<comment type="cofactor">
    <cofactor evidence="2">
        <name>L-ascorbate</name>
        <dbReference type="ChEBI" id="CHEBI:38290"/>
    </cofactor>
</comment>
<evidence type="ECO:0000256" key="3">
    <source>
        <dbReference type="ARBA" id="ARBA00005022"/>
    </source>
</evidence>
<dbReference type="GeneID" id="110978525"/>
<keyword evidence="8" id="KW-0560">Oxidoreductase</keyword>